<dbReference type="AlphaFoldDB" id="A0A8X8A0S1"/>
<dbReference type="PANTHER" id="PTHR33358:SF12">
    <property type="entry name" value="F-BOX PROTEIN WITH A DOMAIN PROTEIN"/>
    <property type="match status" value="1"/>
</dbReference>
<comment type="caution">
    <text evidence="1">The sequence shown here is derived from an EMBL/GenBank/DDBJ whole genome shotgun (WGS) entry which is preliminary data.</text>
</comment>
<dbReference type="OrthoDB" id="1897643at2759"/>
<evidence type="ECO:0000313" key="2">
    <source>
        <dbReference type="Proteomes" id="UP000886885"/>
    </source>
</evidence>
<protein>
    <submittedName>
        <fullName evidence="1">Uncharacterized protein</fullName>
    </submittedName>
</protein>
<sequence length="186" mass="20720">MITLTATTMAGVAVGDPVVALKLSPTVLFSAATGNNVTYHGQNLTFTAEEQINATRLFKQLYSQIETTLALRDRKELDVKEDMEKTLALDKAYLLPLLGSMVEKFPENSEPAIWWPKPNVSPGRKQVMKTQGKNGWSENLEEAMDLGQILYTLEGSIESTIQERDLEKKEEGERFEMNVALKLVAA</sequence>
<dbReference type="InterPro" id="IPR027949">
    <property type="entry name" value="Chloroplast_duf"/>
</dbReference>
<keyword evidence="2" id="KW-1185">Reference proteome</keyword>
<proteinExistence type="predicted"/>
<dbReference type="Pfam" id="PF14476">
    <property type="entry name" value="Chloroplast_duf"/>
    <property type="match status" value="1"/>
</dbReference>
<reference evidence="1" key="1">
    <citation type="journal article" date="2020" name="bioRxiv">
        <title>Hybrid origin of Populus tomentosa Carr. identified through genome sequencing and phylogenomic analysis.</title>
        <authorList>
            <person name="An X."/>
            <person name="Gao K."/>
            <person name="Chen Z."/>
            <person name="Li J."/>
            <person name="Yang X."/>
            <person name="Yang X."/>
            <person name="Zhou J."/>
            <person name="Guo T."/>
            <person name="Zhao T."/>
            <person name="Huang S."/>
            <person name="Miao D."/>
            <person name="Khan W.U."/>
            <person name="Rao P."/>
            <person name="Ye M."/>
            <person name="Lei B."/>
            <person name="Liao W."/>
            <person name="Wang J."/>
            <person name="Ji L."/>
            <person name="Li Y."/>
            <person name="Guo B."/>
            <person name="Mustafa N.S."/>
            <person name="Li S."/>
            <person name="Yun Q."/>
            <person name="Keller S.R."/>
            <person name="Mao J."/>
            <person name="Zhang R."/>
            <person name="Strauss S.H."/>
        </authorList>
    </citation>
    <scope>NUCLEOTIDE SEQUENCE</scope>
    <source>
        <strain evidence="1">GM15</strain>
        <tissue evidence="1">Leaf</tissue>
    </source>
</reference>
<evidence type="ECO:0000313" key="1">
    <source>
        <dbReference type="EMBL" id="KAG6778500.1"/>
    </source>
</evidence>
<dbReference type="Proteomes" id="UP000886885">
    <property type="component" value="Chromosome 4A"/>
</dbReference>
<name>A0A8X8A0S1_POPTO</name>
<gene>
    <name evidence="1" type="ORF">POTOM_014835</name>
</gene>
<organism evidence="1 2">
    <name type="scientific">Populus tomentosa</name>
    <name type="common">Chinese white poplar</name>
    <dbReference type="NCBI Taxonomy" id="118781"/>
    <lineage>
        <taxon>Eukaryota</taxon>
        <taxon>Viridiplantae</taxon>
        <taxon>Streptophyta</taxon>
        <taxon>Embryophyta</taxon>
        <taxon>Tracheophyta</taxon>
        <taxon>Spermatophyta</taxon>
        <taxon>Magnoliopsida</taxon>
        <taxon>eudicotyledons</taxon>
        <taxon>Gunneridae</taxon>
        <taxon>Pentapetalae</taxon>
        <taxon>rosids</taxon>
        <taxon>fabids</taxon>
        <taxon>Malpighiales</taxon>
        <taxon>Salicaceae</taxon>
        <taxon>Saliceae</taxon>
        <taxon>Populus</taxon>
    </lineage>
</organism>
<dbReference type="EMBL" id="JAAWWB010000007">
    <property type="protein sequence ID" value="KAG6778500.1"/>
    <property type="molecule type" value="Genomic_DNA"/>
</dbReference>
<accession>A0A8X8A0S1</accession>
<dbReference type="PANTHER" id="PTHR33358">
    <property type="entry name" value="F-BOX PROTEIN WITH A DOMAIN PROTEIN"/>
    <property type="match status" value="1"/>
</dbReference>